<evidence type="ECO:0000313" key="3">
    <source>
        <dbReference type="EMBL" id="QDK59909.1"/>
    </source>
</evidence>
<reference evidence="3" key="1">
    <citation type="journal article" date="2019" name="Arch. Insect Biochem. Physiol.">
        <title>Neuropeptides and peptide hormones identified in codling moth, Cydia pomonella (Lepidoptera: Tortricidae).</title>
        <authorList>
            <person name="Garczynski S.F."/>
            <person name="Hendrickson C.A."/>
            <person name="Harper A."/>
            <person name="Unruh T.R."/>
            <person name="Dhingra A."/>
            <person name="Ahn S.J."/>
            <person name="Choi M.Y."/>
        </authorList>
    </citation>
    <scope>NUCLEOTIDE SEQUENCE</scope>
</reference>
<sequence length="506" mass="59647">MRKRLHISALILLILSSNAFGGGNKTKTAQKILFKEKATDRIKRFADYDENDGQFWANRGKRQVTHKDLTKDDIDQQVNRKFPNIKNKLYNEPPFWGNRGRRSSEENYNDQSYSDLVFGDNDYYSFRTKQKLNGHPSLKDRRENTIPFWGNRGRRNSDEIPVDNDVSPFWSSRGRRQEEEPFWGTRGRRENNLPFWGNRGRRDNEPFWGSRGRREENEPFWGNRGRRQDEEPFWGNRGKKEDEEPFWGNRGKKELDSTEPFWGNRGRRKDDLKESIMEAINKVESDIDYLSRLKKDATEYNGRFWKNRGRESQLKGLFDGNRLKNQHGVERIPSELTVKPSVSSTLLDDRIYADQPHYILVERSSRSSAESLDPYFISRGKKKYFKTSRDRRNAIEEIVKSVRNDPFYIARGKKDSHNMNLTNSKTRDGFLKAKEVICATIELTLMNNENKVVKREINEDRDRRNILKKLAAQIQNDPYFVSRGKKNETNENEVDEFISQIAAMCN</sequence>
<protein>
    <submittedName>
        <fullName evidence="3">Natalisin</fullName>
    </submittedName>
</protein>
<name>A0A514YLM1_CYDPO</name>
<feature type="signal peptide" evidence="2">
    <location>
        <begin position="1"/>
        <end position="21"/>
    </location>
</feature>
<proteinExistence type="evidence at transcript level"/>
<dbReference type="AlphaFoldDB" id="A0A514YLM1"/>
<feature type="chain" id="PRO_5022044459" evidence="2">
    <location>
        <begin position="22"/>
        <end position="506"/>
    </location>
</feature>
<evidence type="ECO:0000256" key="1">
    <source>
        <dbReference type="SAM" id="MobiDB-lite"/>
    </source>
</evidence>
<accession>A0A514YLM1</accession>
<keyword evidence="2" id="KW-0732">Signal</keyword>
<evidence type="ECO:0000256" key="2">
    <source>
        <dbReference type="SAM" id="SignalP"/>
    </source>
</evidence>
<feature type="region of interest" description="Disordered" evidence="1">
    <location>
        <begin position="207"/>
        <end position="261"/>
    </location>
</feature>
<organism evidence="3">
    <name type="scientific">Cydia pomonella</name>
    <name type="common">Codling moth</name>
    <dbReference type="NCBI Taxonomy" id="82600"/>
    <lineage>
        <taxon>Eukaryota</taxon>
        <taxon>Metazoa</taxon>
        <taxon>Ecdysozoa</taxon>
        <taxon>Arthropoda</taxon>
        <taxon>Hexapoda</taxon>
        <taxon>Insecta</taxon>
        <taxon>Pterygota</taxon>
        <taxon>Neoptera</taxon>
        <taxon>Endopterygota</taxon>
        <taxon>Lepidoptera</taxon>
        <taxon>Glossata</taxon>
        <taxon>Ditrysia</taxon>
        <taxon>Tortricoidea</taxon>
        <taxon>Tortricidae</taxon>
        <taxon>Olethreutinae</taxon>
        <taxon>Grapholitini</taxon>
        <taxon>Cydia</taxon>
    </lineage>
</organism>
<dbReference type="EMBL" id="MK773841">
    <property type="protein sequence ID" value="QDK59909.1"/>
    <property type="molecule type" value="mRNA"/>
</dbReference>